<keyword evidence="6" id="KW-1185">Reference proteome</keyword>
<reference evidence="5 6" key="1">
    <citation type="submission" date="2021-06" db="EMBL/GenBank/DDBJ databases">
        <authorList>
            <person name="Palmer J.M."/>
        </authorList>
    </citation>
    <scope>NUCLEOTIDE SEQUENCE [LARGE SCALE GENOMIC DNA]</scope>
    <source>
        <strain evidence="5 6">GA_2019</strain>
        <tissue evidence="5">Muscle</tissue>
    </source>
</reference>
<feature type="compositionally biased region" description="Polar residues" evidence="2">
    <location>
        <begin position="434"/>
        <end position="457"/>
    </location>
</feature>
<dbReference type="PANTHER" id="PTHR16207">
    <property type="entry name" value="SET DOMAIN-CONTAINING PROTEIN"/>
    <property type="match status" value="1"/>
</dbReference>
<dbReference type="Pfam" id="PF24630">
    <property type="entry name" value="PIN_TASOR"/>
    <property type="match status" value="1"/>
</dbReference>
<organism evidence="5 6">
    <name type="scientific">Goodea atripinnis</name>
    <dbReference type="NCBI Taxonomy" id="208336"/>
    <lineage>
        <taxon>Eukaryota</taxon>
        <taxon>Metazoa</taxon>
        <taxon>Chordata</taxon>
        <taxon>Craniata</taxon>
        <taxon>Vertebrata</taxon>
        <taxon>Euteleostomi</taxon>
        <taxon>Actinopterygii</taxon>
        <taxon>Neopterygii</taxon>
        <taxon>Teleostei</taxon>
        <taxon>Neoteleostei</taxon>
        <taxon>Acanthomorphata</taxon>
        <taxon>Ovalentaria</taxon>
        <taxon>Atherinomorphae</taxon>
        <taxon>Cyprinodontiformes</taxon>
        <taxon>Goodeidae</taxon>
        <taxon>Goodea</taxon>
    </lineage>
</organism>
<evidence type="ECO:0000313" key="6">
    <source>
        <dbReference type="Proteomes" id="UP001476798"/>
    </source>
</evidence>
<comment type="caution">
    <text evidence="5">The sequence shown here is derived from an EMBL/GenBank/DDBJ whole genome shotgun (WGS) entry which is preliminary data.</text>
</comment>
<feature type="compositionally biased region" description="Polar residues" evidence="2">
    <location>
        <begin position="236"/>
        <end position="262"/>
    </location>
</feature>
<evidence type="ECO:0000256" key="1">
    <source>
        <dbReference type="SAM" id="Coils"/>
    </source>
</evidence>
<accession>A0ABV0NXG3</accession>
<dbReference type="EMBL" id="JAHRIO010052660">
    <property type="protein sequence ID" value="MEQ2176063.1"/>
    <property type="molecule type" value="Genomic_DNA"/>
</dbReference>
<sequence length="486" mass="54169">MSLKRHSSVMFVGIDSLDDIKNNSCIELFVSGGCIVSDELVLSPDVITRGMSGIGFFLFWLDQPGISMFHVMRADLMCRPADQLAALLMLLEEHSSPESLWRWKIHCKTHKKLKEQARDAANLLELLSAYQKRQIIDFLPYHHCDMTNHQSPDLDCLIELQARYTQFRHTVYLTEHPFDKFPAYSNGGIIVAGIEEIQHSFSRLGPRVSATFSCPDIQCYALSSGVSRQLDHRDSVTSYEVSPSPSNFPDQIHPVSSSNQPQEELIQPSPNLPYRPHVSDQIVPDSSNERISLTTSRDMEFLQQAIKELRAERLEQLRQLKLQQQLLELQVESDVGILANPTGTEGGHITPPPDRVAPSESVRLTPGRKAVAATLESIHSGLQLETREDVRMEDRQQLTPTEGRERPGTPEGSDPGGQRRSTAGRVEGSPIGHSAQNNIDPSSQSAAAGTDRSNPTEPDSDNKREETIQQEPVRSSGSPEEDIISR</sequence>
<feature type="compositionally biased region" description="Basic and acidic residues" evidence="2">
    <location>
        <begin position="385"/>
        <end position="408"/>
    </location>
</feature>
<feature type="compositionally biased region" description="Polar residues" evidence="2">
    <location>
        <begin position="469"/>
        <end position="478"/>
    </location>
</feature>
<feature type="region of interest" description="Disordered" evidence="2">
    <location>
        <begin position="339"/>
        <end position="360"/>
    </location>
</feature>
<dbReference type="Pfam" id="PF23314">
    <property type="entry name" value="TASOR_alpha-beta"/>
    <property type="match status" value="1"/>
</dbReference>
<evidence type="ECO:0000256" key="2">
    <source>
        <dbReference type="SAM" id="MobiDB-lite"/>
    </source>
</evidence>
<gene>
    <name evidence="5" type="ORF">GOODEAATRI_024240</name>
</gene>
<keyword evidence="1" id="KW-0175">Coiled coil</keyword>
<dbReference type="PANTHER" id="PTHR16207:SF1">
    <property type="entry name" value="PROTEIN TASOR"/>
    <property type="match status" value="1"/>
</dbReference>
<feature type="domain" description="TASOR alpha/beta" evidence="3">
    <location>
        <begin position="1"/>
        <end position="29"/>
    </location>
</feature>
<feature type="region of interest" description="Disordered" evidence="2">
    <location>
        <begin position="379"/>
        <end position="486"/>
    </location>
</feature>
<name>A0ABV0NXG3_9TELE</name>
<dbReference type="InterPro" id="IPR046432">
    <property type="entry name" value="TASOR"/>
</dbReference>
<feature type="coiled-coil region" evidence="1">
    <location>
        <begin position="299"/>
        <end position="326"/>
    </location>
</feature>
<evidence type="ECO:0000313" key="5">
    <source>
        <dbReference type="EMBL" id="MEQ2176063.1"/>
    </source>
</evidence>
<evidence type="ECO:0000259" key="4">
    <source>
        <dbReference type="Pfam" id="PF24630"/>
    </source>
</evidence>
<feature type="region of interest" description="Disordered" evidence="2">
    <location>
        <begin position="234"/>
        <end position="274"/>
    </location>
</feature>
<evidence type="ECO:0000259" key="3">
    <source>
        <dbReference type="Pfam" id="PF23314"/>
    </source>
</evidence>
<dbReference type="InterPro" id="IPR056242">
    <property type="entry name" value="PIN_TASOR"/>
</dbReference>
<protein>
    <submittedName>
        <fullName evidence="5">Uncharacterized protein</fullName>
    </submittedName>
</protein>
<dbReference type="Proteomes" id="UP001476798">
    <property type="component" value="Unassembled WGS sequence"/>
</dbReference>
<proteinExistence type="predicted"/>
<feature type="domain" description="TASOR PIN" evidence="4">
    <location>
        <begin position="81"/>
        <end position="203"/>
    </location>
</feature>
<dbReference type="InterPro" id="IPR056243">
    <property type="entry name" value="TASOR_ab_dom"/>
</dbReference>